<proteinExistence type="inferred from homology"/>
<dbReference type="Proteomes" id="UP001165413">
    <property type="component" value="Unassembled WGS sequence"/>
</dbReference>
<organism evidence="6 7">
    <name type="scientific">Opacimonas viscosa</name>
    <dbReference type="NCBI Taxonomy" id="2961944"/>
    <lineage>
        <taxon>Bacteria</taxon>
        <taxon>Pseudomonadati</taxon>
        <taxon>Pseudomonadota</taxon>
        <taxon>Gammaproteobacteria</taxon>
        <taxon>Alteromonadales</taxon>
        <taxon>Alteromonadaceae</taxon>
        <taxon>Opacimonas</taxon>
    </lineage>
</organism>
<dbReference type="Pfam" id="PF01263">
    <property type="entry name" value="Aldose_epim"/>
    <property type="match status" value="1"/>
</dbReference>
<dbReference type="GO" id="GO:0047938">
    <property type="term" value="F:glucose-6-phosphate 1-epimerase activity"/>
    <property type="evidence" value="ECO:0007669"/>
    <property type="project" value="UniProtKB-UniRule"/>
</dbReference>
<dbReference type="PANTHER" id="PTHR11122:SF13">
    <property type="entry name" value="GLUCOSE-6-PHOSPHATE 1-EPIMERASE"/>
    <property type="match status" value="1"/>
</dbReference>
<evidence type="ECO:0000256" key="1">
    <source>
        <dbReference type="ARBA" id="ARBA00001096"/>
    </source>
</evidence>
<dbReference type="InterPro" id="IPR025532">
    <property type="entry name" value="G6P_1-epimerase"/>
</dbReference>
<dbReference type="Gene3D" id="2.70.98.10">
    <property type="match status" value="1"/>
</dbReference>
<evidence type="ECO:0000313" key="6">
    <source>
        <dbReference type="EMBL" id="MCP3428582.1"/>
    </source>
</evidence>
<dbReference type="CDD" id="cd09020">
    <property type="entry name" value="D-hex-6-P-epi_like"/>
    <property type="match status" value="1"/>
</dbReference>
<dbReference type="InterPro" id="IPR011013">
    <property type="entry name" value="Gal_mutarotase_sf_dom"/>
</dbReference>
<evidence type="ECO:0000256" key="4">
    <source>
        <dbReference type="PIRNR" id="PIRNR016020"/>
    </source>
</evidence>
<dbReference type="InterPro" id="IPR014718">
    <property type="entry name" value="GH-type_carb-bd"/>
</dbReference>
<dbReference type="GO" id="GO:0030246">
    <property type="term" value="F:carbohydrate binding"/>
    <property type="evidence" value="ECO:0007669"/>
    <property type="project" value="UniProtKB-UniRule"/>
</dbReference>
<reference evidence="6" key="1">
    <citation type="submission" date="2022-07" db="EMBL/GenBank/DDBJ databases">
        <title>Characterization of the Novel Bacterium Alteromonas immobilis LMIT006 and Alteromonas gregis LMIT007.</title>
        <authorList>
            <person name="Lin X."/>
        </authorList>
    </citation>
    <scope>NUCLEOTIDE SEQUENCE</scope>
    <source>
        <strain evidence="6">LMIT007</strain>
    </source>
</reference>
<evidence type="ECO:0000256" key="2">
    <source>
        <dbReference type="ARBA" id="ARBA00005866"/>
    </source>
</evidence>
<evidence type="ECO:0000313" key="7">
    <source>
        <dbReference type="Proteomes" id="UP001165413"/>
    </source>
</evidence>
<dbReference type="PANTHER" id="PTHR11122">
    <property type="entry name" value="APOSPORY-ASSOCIATED PROTEIN C-RELATED"/>
    <property type="match status" value="1"/>
</dbReference>
<dbReference type="GO" id="GO:0005975">
    <property type="term" value="P:carbohydrate metabolic process"/>
    <property type="evidence" value="ECO:0007669"/>
    <property type="project" value="InterPro"/>
</dbReference>
<dbReference type="SUPFAM" id="SSF74650">
    <property type="entry name" value="Galactose mutarotase-like"/>
    <property type="match status" value="1"/>
</dbReference>
<keyword evidence="7" id="KW-1185">Reference proteome</keyword>
<gene>
    <name evidence="6" type="ORF">NLF92_06445</name>
</gene>
<protein>
    <recommendedName>
        <fullName evidence="4">Putative glucose-6-phosphate 1-epimerase</fullName>
        <ecNumber evidence="4">5.1.3.15</ecNumber>
    </recommendedName>
</protein>
<sequence>MSLASVTLQHQHDRAEIALFGAHVTSYIKDGYEKLFVSELAKLDGSRPIRGGIPVCWPWFGQLHPDIKQHGIAHGLVRNQMWQITAQIQTNIMASVTLEPTDTGHALWPEGLSCQVKVTLTDALKVELITHNNSNTPSPLSAALHTYFTVSDISTTAITGVAGAFTNNLNSTLHKTSPEPYVFTEETDRVHQSTTPKTTIETNGNTLHIVEHQGHDSLVVWNPWLDKATGFVDMADDEYQKFVCIETALTQGYEIAPGQTHNLVQIIQ</sequence>
<comment type="caution">
    <text evidence="6">The sequence shown here is derived from an EMBL/GenBank/DDBJ whole genome shotgun (WGS) entry which is preliminary data.</text>
</comment>
<dbReference type="EMBL" id="JANATA010000009">
    <property type="protein sequence ID" value="MCP3428582.1"/>
    <property type="molecule type" value="Genomic_DNA"/>
</dbReference>
<comment type="catalytic activity">
    <reaction evidence="1">
        <text>alpha-D-glucose 6-phosphate = beta-D-glucose 6-phosphate</text>
        <dbReference type="Rhea" id="RHEA:16249"/>
        <dbReference type="ChEBI" id="CHEBI:58225"/>
        <dbReference type="ChEBI" id="CHEBI:58247"/>
        <dbReference type="EC" id="5.1.3.15"/>
    </reaction>
</comment>
<feature type="active site" evidence="5">
    <location>
        <position position="246"/>
    </location>
</feature>
<comment type="similarity">
    <text evidence="2 4">Belongs to the glucose-6-phosphate 1-epimerase family.</text>
</comment>
<dbReference type="InterPro" id="IPR008183">
    <property type="entry name" value="Aldose_1/G6P_1-epimerase"/>
</dbReference>
<accession>A0AA41X2B2</accession>
<name>A0AA41X2B2_9ALTE</name>
<dbReference type="EC" id="5.1.3.15" evidence="4"/>
<evidence type="ECO:0000256" key="5">
    <source>
        <dbReference type="PIRSR" id="PIRSR016020-1"/>
    </source>
</evidence>
<evidence type="ECO:0000256" key="3">
    <source>
        <dbReference type="ARBA" id="ARBA00023235"/>
    </source>
</evidence>
<keyword evidence="3 4" id="KW-0413">Isomerase</keyword>
<feature type="active site" evidence="5">
    <location>
        <position position="145"/>
    </location>
</feature>
<dbReference type="RefSeq" id="WP_254099994.1">
    <property type="nucleotide sequence ID" value="NZ_JANATA010000009.1"/>
</dbReference>
<dbReference type="PIRSF" id="PIRSF016020">
    <property type="entry name" value="PHexose_mutarotase"/>
    <property type="match status" value="1"/>
</dbReference>
<dbReference type="AlphaFoldDB" id="A0AA41X2B2"/>